<evidence type="ECO:0000256" key="1">
    <source>
        <dbReference type="SAM" id="Phobius"/>
    </source>
</evidence>
<proteinExistence type="predicted"/>
<dbReference type="AlphaFoldDB" id="A0A9W7ERU2"/>
<evidence type="ECO:0000313" key="2">
    <source>
        <dbReference type="EMBL" id="GMH88412.1"/>
    </source>
</evidence>
<organism evidence="2 3">
    <name type="scientific">Triparma strigata</name>
    <dbReference type="NCBI Taxonomy" id="1606541"/>
    <lineage>
        <taxon>Eukaryota</taxon>
        <taxon>Sar</taxon>
        <taxon>Stramenopiles</taxon>
        <taxon>Ochrophyta</taxon>
        <taxon>Bolidophyceae</taxon>
        <taxon>Parmales</taxon>
        <taxon>Triparmaceae</taxon>
        <taxon>Triparma</taxon>
    </lineage>
</organism>
<keyword evidence="1" id="KW-0472">Membrane</keyword>
<protein>
    <submittedName>
        <fullName evidence="2">Uncharacterized protein</fullName>
    </submittedName>
</protein>
<name>A0A9W7ERU2_9STRA</name>
<sequence>MKVPDSLQKFGEMDFYGCYKLVPSHIDVSWDQDASEIVAYLRSIQNTTPTSQSVSSYNMSMFWSIAVVLFALIVQFAWRAQDEEEGGTEYVYGYY</sequence>
<keyword evidence="1" id="KW-0812">Transmembrane</keyword>
<evidence type="ECO:0000313" key="3">
    <source>
        <dbReference type="Proteomes" id="UP001165085"/>
    </source>
</evidence>
<dbReference type="EMBL" id="BRXY01000342">
    <property type="protein sequence ID" value="GMH88412.1"/>
    <property type="molecule type" value="Genomic_DNA"/>
</dbReference>
<dbReference type="OrthoDB" id="10520566at2759"/>
<dbReference type="Proteomes" id="UP001165085">
    <property type="component" value="Unassembled WGS sequence"/>
</dbReference>
<keyword evidence="1" id="KW-1133">Transmembrane helix</keyword>
<comment type="caution">
    <text evidence="2">The sequence shown here is derived from an EMBL/GenBank/DDBJ whole genome shotgun (WGS) entry which is preliminary data.</text>
</comment>
<keyword evidence="3" id="KW-1185">Reference proteome</keyword>
<gene>
    <name evidence="2" type="ORF">TrST_g13986</name>
</gene>
<accession>A0A9W7ERU2</accession>
<reference evidence="3" key="1">
    <citation type="journal article" date="2023" name="Commun. Biol.">
        <title>Genome analysis of Parmales, the sister group of diatoms, reveals the evolutionary specialization of diatoms from phago-mixotrophs to photoautotrophs.</title>
        <authorList>
            <person name="Ban H."/>
            <person name="Sato S."/>
            <person name="Yoshikawa S."/>
            <person name="Yamada K."/>
            <person name="Nakamura Y."/>
            <person name="Ichinomiya M."/>
            <person name="Sato N."/>
            <person name="Blanc-Mathieu R."/>
            <person name="Endo H."/>
            <person name="Kuwata A."/>
            <person name="Ogata H."/>
        </authorList>
    </citation>
    <scope>NUCLEOTIDE SEQUENCE [LARGE SCALE GENOMIC DNA]</scope>
    <source>
        <strain evidence="3">NIES 3701</strain>
    </source>
</reference>
<feature type="transmembrane region" description="Helical" evidence="1">
    <location>
        <begin position="61"/>
        <end position="78"/>
    </location>
</feature>